<name>A0A0F9PEH1_9ZZZZ</name>
<protein>
    <submittedName>
        <fullName evidence="2">Uncharacterized protein</fullName>
    </submittedName>
</protein>
<proteinExistence type="predicted"/>
<feature type="transmembrane region" description="Helical" evidence="1">
    <location>
        <begin position="38"/>
        <end position="62"/>
    </location>
</feature>
<gene>
    <name evidence="2" type="ORF">LCGC14_1148190</name>
</gene>
<dbReference type="AlphaFoldDB" id="A0A0F9PEH1"/>
<keyword evidence="1" id="KW-0812">Transmembrane</keyword>
<accession>A0A0F9PEH1</accession>
<evidence type="ECO:0000256" key="1">
    <source>
        <dbReference type="SAM" id="Phobius"/>
    </source>
</evidence>
<reference evidence="2" key="1">
    <citation type="journal article" date="2015" name="Nature">
        <title>Complex archaea that bridge the gap between prokaryotes and eukaryotes.</title>
        <authorList>
            <person name="Spang A."/>
            <person name="Saw J.H."/>
            <person name="Jorgensen S.L."/>
            <person name="Zaremba-Niedzwiedzka K."/>
            <person name="Martijn J."/>
            <person name="Lind A.E."/>
            <person name="van Eijk R."/>
            <person name="Schleper C."/>
            <person name="Guy L."/>
            <person name="Ettema T.J."/>
        </authorList>
    </citation>
    <scope>NUCLEOTIDE SEQUENCE</scope>
</reference>
<evidence type="ECO:0000313" key="2">
    <source>
        <dbReference type="EMBL" id="KKM99420.1"/>
    </source>
</evidence>
<keyword evidence="1" id="KW-0472">Membrane</keyword>
<organism evidence="2">
    <name type="scientific">marine sediment metagenome</name>
    <dbReference type="NCBI Taxonomy" id="412755"/>
    <lineage>
        <taxon>unclassified sequences</taxon>
        <taxon>metagenomes</taxon>
        <taxon>ecological metagenomes</taxon>
    </lineage>
</organism>
<dbReference type="EMBL" id="LAZR01005499">
    <property type="protein sequence ID" value="KKM99420.1"/>
    <property type="molecule type" value="Genomic_DNA"/>
</dbReference>
<comment type="caution">
    <text evidence="2">The sequence shown here is derived from an EMBL/GenBank/DDBJ whole genome shotgun (WGS) entry which is preliminary data.</text>
</comment>
<sequence>MIVHMADFILFLTGLGYVAWILSAVTKQFHFSGSTSPVFGTILALFVHTEYINLPMWIVWLFTISMAWKILRVIGQAEKPIYMLTGVPRMKEEDNEQEGNFNDS</sequence>
<keyword evidence="1" id="KW-1133">Transmembrane helix</keyword>
<feature type="transmembrane region" description="Helical" evidence="1">
    <location>
        <begin position="7"/>
        <end position="26"/>
    </location>
</feature>